<evidence type="ECO:0000313" key="3">
    <source>
        <dbReference type="Proteomes" id="UP000310477"/>
    </source>
</evidence>
<name>A0A4U1C9V5_9SPHI</name>
<dbReference type="InterPro" id="IPR032710">
    <property type="entry name" value="NTF2-like_dom_sf"/>
</dbReference>
<dbReference type="EMBL" id="SWBO01000002">
    <property type="protein sequence ID" value="TKC02618.1"/>
    <property type="molecule type" value="Genomic_DNA"/>
</dbReference>
<reference evidence="2 3" key="1">
    <citation type="submission" date="2019-04" db="EMBL/GenBank/DDBJ databases">
        <title>Pedobacter sp. AR-2-6 sp. nov., isolated from Arctic soil.</title>
        <authorList>
            <person name="Dahal R.H."/>
            <person name="Kim D.-U."/>
        </authorList>
    </citation>
    <scope>NUCLEOTIDE SEQUENCE [LARGE SCALE GENOMIC DNA]</scope>
    <source>
        <strain evidence="2 3">AR-2-6</strain>
    </source>
</reference>
<proteinExistence type="predicted"/>
<dbReference type="Pfam" id="PF17775">
    <property type="entry name" value="YchJ_M-like"/>
    <property type="match status" value="1"/>
</dbReference>
<dbReference type="SUPFAM" id="SSF54427">
    <property type="entry name" value="NTF2-like"/>
    <property type="match status" value="1"/>
</dbReference>
<protein>
    <recommendedName>
        <fullName evidence="1">YchJ-like middle NTF2-like domain-containing protein</fullName>
    </recommendedName>
</protein>
<dbReference type="RefSeq" id="WP_136875057.1">
    <property type="nucleotide sequence ID" value="NZ_SWBO01000002.1"/>
</dbReference>
<dbReference type="PANTHER" id="PTHR33747">
    <property type="entry name" value="UPF0225 PROTEIN SCO1677"/>
    <property type="match status" value="1"/>
</dbReference>
<sequence>METELCRCCSGLKYVDCCKSYHQLQADAKTPEALMRSRYCAYALHLADYIVLTTHPNLRHLHQKETILAWAKANSWLKLEICAAENNIVEFKAYYLHQNSMQVHHERSTFLVYKQKWFYLDGEYF</sequence>
<comment type="caution">
    <text evidence="2">The sequence shown here is derived from an EMBL/GenBank/DDBJ whole genome shotgun (WGS) entry which is preliminary data.</text>
</comment>
<accession>A0A4U1C9V5</accession>
<keyword evidence="3" id="KW-1185">Reference proteome</keyword>
<evidence type="ECO:0000313" key="2">
    <source>
        <dbReference type="EMBL" id="TKC02618.1"/>
    </source>
</evidence>
<dbReference type="AlphaFoldDB" id="A0A4U1C9V5"/>
<gene>
    <name evidence="2" type="ORF">FA045_04915</name>
</gene>
<organism evidence="2 3">
    <name type="scientific">Pedobacter cryotolerans</name>
    <dbReference type="NCBI Taxonomy" id="2571270"/>
    <lineage>
        <taxon>Bacteria</taxon>
        <taxon>Pseudomonadati</taxon>
        <taxon>Bacteroidota</taxon>
        <taxon>Sphingobacteriia</taxon>
        <taxon>Sphingobacteriales</taxon>
        <taxon>Sphingobacteriaceae</taxon>
        <taxon>Pedobacter</taxon>
    </lineage>
</organism>
<feature type="domain" description="YchJ-like middle NTF2-like" evidence="1">
    <location>
        <begin position="30"/>
        <end position="122"/>
    </location>
</feature>
<dbReference type="PANTHER" id="PTHR33747:SF1">
    <property type="entry name" value="ADENYLATE CYCLASE-ASSOCIATED CAP C-TERMINAL DOMAIN-CONTAINING PROTEIN"/>
    <property type="match status" value="1"/>
</dbReference>
<dbReference type="Proteomes" id="UP000310477">
    <property type="component" value="Unassembled WGS sequence"/>
</dbReference>
<dbReference type="OrthoDB" id="21421at2"/>
<dbReference type="InterPro" id="IPR048469">
    <property type="entry name" value="YchJ-like_M"/>
</dbReference>
<evidence type="ECO:0000259" key="1">
    <source>
        <dbReference type="Pfam" id="PF17775"/>
    </source>
</evidence>
<dbReference type="Gene3D" id="3.10.450.50">
    <property type="match status" value="1"/>
</dbReference>